<feature type="transmembrane region" description="Helical" evidence="1">
    <location>
        <begin position="29"/>
        <end position="48"/>
    </location>
</feature>
<organism evidence="2 3">
    <name type="scientific">African swine fever virus</name>
    <name type="common">ASFV</name>
    <dbReference type="NCBI Taxonomy" id="10497"/>
    <lineage>
        <taxon>Viruses</taxon>
        <taxon>Varidnaviria</taxon>
        <taxon>Bamfordvirae</taxon>
        <taxon>Nucleocytoviricota</taxon>
        <taxon>Pokkesviricetes</taxon>
        <taxon>Asfuvirales</taxon>
        <taxon>Asfarviridae</taxon>
        <taxon>Asfivirus</taxon>
        <taxon>Asfivirus haemorrhagiae</taxon>
    </lineage>
</organism>
<organismHost>
    <name type="scientific">Potamochoerus larvatus</name>
    <name type="common">Bushpig</name>
    <dbReference type="NCBI Taxonomy" id="273792"/>
</organismHost>
<organismHost>
    <name type="scientific">Phacochoerus aethiopicus</name>
    <name type="common">Warthog</name>
    <dbReference type="NCBI Taxonomy" id="85517"/>
</organismHost>
<keyword evidence="1" id="KW-1133">Transmembrane helix</keyword>
<evidence type="ECO:0000256" key="1">
    <source>
        <dbReference type="SAM" id="Phobius"/>
    </source>
</evidence>
<proteinExistence type="predicted"/>
<reference evidence="2 3" key="1">
    <citation type="submission" date="2019-11" db="EMBL/GenBank/DDBJ databases">
        <authorList>
            <person name="Ndlovu S.S."/>
            <person name="Carulei O."/>
        </authorList>
    </citation>
    <scope>NUCLEOTIDE SEQUENCE [LARGE SCALE GENOMIC DNA]</scope>
    <source>
        <strain evidence="2">RSA_W1_1999</strain>
    </source>
</reference>
<feature type="transmembrane region" description="Helical" evidence="1">
    <location>
        <begin position="54"/>
        <end position="73"/>
    </location>
</feature>
<sequence length="221" mass="26694">MLIIHFFILLFFILLFFILIIIRYDICIILHFFTFIFICITGYCWNIGYSIFTIFYVFWCTLIYCFFVSPFIFHGICFQILFMHYFTVPFTCIHICRRIWIWLIVQCNYTTKNGINLLCRRPSHSLFFSIVSVYDTDTYFSIRVYITMPHFRGVCYSGWCIWVFWRKGDFCLVYASLIQSVRWAPYDHIPFSHIILIHCNFAILRGILYQVSVLCHYKPGN</sequence>
<dbReference type="Proteomes" id="UP000503015">
    <property type="component" value="Segment"/>
</dbReference>
<dbReference type="EMBL" id="MN641876">
    <property type="protein sequence ID" value="QST87222.1"/>
    <property type="molecule type" value="Genomic_DNA"/>
</dbReference>
<organismHost>
    <name type="scientific">Ornithodoros moubata</name>
    <name type="common">Soft tick</name>
    <name type="synonym">Argasid tick</name>
    <dbReference type="NCBI Taxonomy" id="6938"/>
</organismHost>
<accession>A0A8A1V4T1</accession>
<organismHost>
    <name type="scientific">Ornithodoros</name>
    <name type="common">relapsing fever ticks</name>
    <dbReference type="NCBI Taxonomy" id="6937"/>
</organismHost>
<protein>
    <submittedName>
        <fullName evidence="2">PI215L</fullName>
    </submittedName>
</protein>
<evidence type="ECO:0000313" key="3">
    <source>
        <dbReference type="Proteomes" id="UP000503015"/>
    </source>
</evidence>
<evidence type="ECO:0000313" key="2">
    <source>
        <dbReference type="EMBL" id="QST87222.1"/>
    </source>
</evidence>
<organismHost>
    <name type="scientific">Sus scrofa</name>
    <name type="common">Pig</name>
    <dbReference type="NCBI Taxonomy" id="9823"/>
</organismHost>
<feature type="transmembrane region" description="Helical" evidence="1">
    <location>
        <begin position="6"/>
        <end position="22"/>
    </location>
</feature>
<keyword evidence="1" id="KW-0812">Transmembrane</keyword>
<keyword evidence="1" id="KW-0472">Membrane</keyword>
<organismHost>
    <name type="scientific">Phacochoerus africanus</name>
    <name type="common">Warthog</name>
    <dbReference type="NCBI Taxonomy" id="41426"/>
</organismHost>
<name>A0A8A1V4T1_ASF</name>
<gene>
    <name evidence="2" type="primary">I215L</name>
</gene>